<organism evidence="3 4">
    <name type="scientific">Atopococcus tabaci</name>
    <dbReference type="NCBI Taxonomy" id="269774"/>
    <lineage>
        <taxon>Bacteria</taxon>
        <taxon>Bacillati</taxon>
        <taxon>Bacillota</taxon>
        <taxon>Bacilli</taxon>
        <taxon>Lactobacillales</taxon>
        <taxon>Carnobacteriaceae</taxon>
        <taxon>Atopococcus</taxon>
    </lineage>
</organism>
<dbReference type="InterPro" id="IPR013321">
    <property type="entry name" value="Arc_rbn_hlx_hlx"/>
</dbReference>
<feature type="compositionally biased region" description="Acidic residues" evidence="1">
    <location>
        <begin position="42"/>
        <end position="54"/>
    </location>
</feature>
<dbReference type="InterPro" id="IPR010985">
    <property type="entry name" value="Ribbon_hlx_hlx"/>
</dbReference>
<feature type="compositionally biased region" description="Basic and acidic residues" evidence="1">
    <location>
        <begin position="156"/>
        <end position="172"/>
    </location>
</feature>
<feature type="domain" description="Regulator of chromosome segregation-like C-terminal" evidence="2">
    <location>
        <begin position="83"/>
        <end position="122"/>
    </location>
</feature>
<dbReference type="EMBL" id="JAUNQW010000012">
    <property type="protein sequence ID" value="MDO5457486.1"/>
    <property type="molecule type" value="Genomic_DNA"/>
</dbReference>
<dbReference type="SUPFAM" id="SSF47598">
    <property type="entry name" value="Ribbon-helix-helix"/>
    <property type="match status" value="1"/>
</dbReference>
<comment type="caution">
    <text evidence="3">The sequence shown here is derived from an EMBL/GenBank/DDBJ whole genome shotgun (WGS) entry which is preliminary data.</text>
</comment>
<feature type="compositionally biased region" description="Acidic residues" evidence="1">
    <location>
        <begin position="121"/>
        <end position="144"/>
    </location>
</feature>
<evidence type="ECO:0000259" key="2">
    <source>
        <dbReference type="Pfam" id="PF04394"/>
    </source>
</evidence>
<feature type="region of interest" description="Disordered" evidence="1">
    <location>
        <begin position="42"/>
        <end position="75"/>
    </location>
</feature>
<protein>
    <submittedName>
        <fullName evidence="3">DUF536 domain-containing protein</fullName>
    </submittedName>
</protein>
<sequence length="172" mass="20125">MSKERVQIIIRVMPDEKETIQQLAKEENKSMNQFIVDRVLSEFEEKEEAAQEEDSNTKTEETEESEASDSMSTSGPVFALLRDQIHAKDKQINKLQVLIDQQQQLSLSDKKENERLRLNIEELESEDVEEEEINEESYTTEEDADTKSAENSVEEAPIKDNKSSKRWWKLWE</sequence>
<name>A0AA43ZS39_9LACT</name>
<evidence type="ECO:0000256" key="1">
    <source>
        <dbReference type="SAM" id="MobiDB-lite"/>
    </source>
</evidence>
<dbReference type="Proteomes" id="UP001171751">
    <property type="component" value="Unassembled WGS sequence"/>
</dbReference>
<feature type="region of interest" description="Disordered" evidence="1">
    <location>
        <begin position="103"/>
        <end position="172"/>
    </location>
</feature>
<dbReference type="AlphaFoldDB" id="A0AA43ZS39"/>
<proteinExistence type="predicted"/>
<evidence type="ECO:0000313" key="4">
    <source>
        <dbReference type="Proteomes" id="UP001171751"/>
    </source>
</evidence>
<dbReference type="Pfam" id="PF04394">
    <property type="entry name" value="DUF536"/>
    <property type="match status" value="1"/>
</dbReference>
<accession>A0AA43ZS39</accession>
<dbReference type="InterPro" id="IPR007489">
    <property type="entry name" value="RocS-like_C"/>
</dbReference>
<feature type="compositionally biased region" description="Basic and acidic residues" evidence="1">
    <location>
        <begin position="108"/>
        <end position="120"/>
    </location>
</feature>
<keyword evidence="4" id="KW-1185">Reference proteome</keyword>
<evidence type="ECO:0000313" key="3">
    <source>
        <dbReference type="EMBL" id="MDO5457486.1"/>
    </source>
</evidence>
<reference evidence="3" key="1">
    <citation type="submission" date="2023-07" db="EMBL/GenBank/DDBJ databases">
        <title>Between Cages and Wild: Unraveling the Impact of Captivity on Animal Microbiomes and Antimicrobial Resistance.</title>
        <authorList>
            <person name="Schmartz G.P."/>
            <person name="Rehner J."/>
            <person name="Schuff M.J."/>
            <person name="Becker S.L."/>
            <person name="Kravczyk M."/>
            <person name="Gurevich A."/>
            <person name="Francke R."/>
            <person name="Mueller R."/>
            <person name="Keller V."/>
            <person name="Keller A."/>
        </authorList>
    </citation>
    <scope>NUCLEOTIDE SEQUENCE</scope>
    <source>
        <strain evidence="3">S39M_St_73</strain>
    </source>
</reference>
<dbReference type="GO" id="GO:0006355">
    <property type="term" value="P:regulation of DNA-templated transcription"/>
    <property type="evidence" value="ECO:0007669"/>
    <property type="project" value="InterPro"/>
</dbReference>
<dbReference type="Gene3D" id="1.10.1220.10">
    <property type="entry name" value="Met repressor-like"/>
    <property type="match status" value="1"/>
</dbReference>
<gene>
    <name evidence="3" type="ORF">Q4F26_03990</name>
</gene>